<sequence length="2283" mass="258257">MARGGNPIFGLTSGRGTGGRGRGRGGRSNTQFTGSRRGGHGAANGKGSGPAPVRADDGSAQVEKFEDIRVKDEIDEKLGFWRWEGGGGGATGEEDSKIGWLVNMHQTLTQDEHIAGGRQAIDLYFIQDDGGMFKSTMPFEPYFFVGCKLGTETIVEEWLMKKYEGLLIKVSRTRKEDLKLPNHLKGYRPTFLQLFFYNTADLYAVRREIVPLALSNRSKLDAVDAYAEVVQATMGVEIEQGFGEDSIGQSWAGEGMKRGRDLDPSECLNDVREYDVNYYLRVAIDLDIRVGLWYTVKSMFGSISLKTITERVKRAEPVVMAFDIETSKSPLKFPDQQVDQIMMISYMVDGMGYLITNREIVSEDIEDFEYTPKPEYEGPFTIFNEPDEAALIRRWFEHVRDVRPTVIATFNGDAFDFPFVDARANFHGISMFNEIGFMKDQEDEYKSRSCVHMDCFRWVKRDSYLPQGSQGLKAVTTYKLGYQPIELDPELMTPYAIEQPQILAQYSVSDAVATYYLYMTYVHPFVFSLCNIIPLNPDEVLRKGTGTLCETLLMVEAFKGEIIMPNRYEEPYGNMYEGHLLSSETYVGGHVEALEAGVFRSDIPTNFKVVPTAMQQLIDDLDSALRFSLVTEGNVNLADVENYDEVKGQIQSALEELRDNPSRMDKPLIYHLDVAAMYPNIMLSNRLQPDSIVDESMCATCDYNRPDKTCDRRMQWAWRGEYFPAKRDEFNMVKNALEQESFPPKWPSGPSRRFVDLTQVEQSTLLHKRLGDYSRKVYRKTHETKIINKEAIVCQRENPFYIDTVRAFRDRRYEYKGLHKTWKKNLDKAATGGGSLAEITEAKGMIVIYDSLQLAHKCILNSFYGYVMRKGARWYSMEMAGITCLTGATIIQMARELVEQIGRPLELDTDGIWCMLPGTFPEDFNFQLKGGKKFGVSYPCTMLNHLVHAKFTNDQYHEIVDKERGTYAVRSENSIFFELDGPYKAMILPSSKEEDKLLKKRYAVFNPDNSLAELKGFEIKRRGELQLIKIFQAQIFEKFLLGTTTEECYAAVAQVANQWLDVLQSKAASLEDNELVELISENRSMSKTLAEYGSQKSTSISTARRLAEFLGDQMVKDKGLACKFIISAKPHGAPVTERAVPIAIFDAEPTVMKHFLRKWLKDNSIVDFDLRSILDWEYYTERLGSVIQKLITIPAALQKVSNPVPRVRHPDWLHKRVATKEDKFQQHKLTDMFARQNAANSSVLLSADMEDFGKPSASSNGALAVARTTHRQSKVQQEEAVVQKIELPLRDVNLNYPGWVSGMKKKWKKQRDVRARGMVSGGNGGARSGYDNSSISSLFRQRTFGLSSLTWEVIQVTPTSRPGLFNLWLLIDNSLQKVKLRIPRQFYLNLRSPPEKDTFLPIYQAEPLVRTLPRNHPCLNLFRIKVDEQLYLEGESHFSTLINNPKVDGVYELQIPLVVRALLQFGNTCALDKTVKGGLNKGLDEGFDLDQLERIGPSLSKRPYLNGGQGIRFIFVYHSTQDSRHLLGLFAPGQTARVMSIDSARARQQINHLPKFYAERHSKSPDTFLKSNLFDYPEEHDFEVSYHLTDQAGFSAFNKELLNLSSRSQPTVLVAFTSQPQQFFEQRVSAFGNYPVVMMHSSKESGSSLMWLNHTTRRMVVAYLSMEARLRDLIEVARHHDVPVGNLEADAPLFLADIDFARRLQSQDAVLWWSAGPRPDLGGLEDDANTPQAIDELASPEFSNAGCYTNVTFRIAVQDLAIDAILQSALVNELEGSGSGSMAFDSASHTLDDYSRGSAHASLTLGDAVLSTQTFGILKSMVKSWYLNKARLSGDVPVADMLVDNFWRWISSSSSAMFDPGVHRFLHGLMKKTFIQLLAEFKRLGSSVVYADFNEIILLTSKPSTINTVAYAKYLLTAANSNELFRHLSFEIVNFWELLLWMDVQNHGGIPVMPEESAQEIEVGSHVIDLDWNIRSFLPPALQHDFEIIVSTFIDQMYRAKRQASDNEREPLRAIQNLTQATGPILDPIKTKEVGYGKKIISKNLTRKMLGLVQNILITQRQAATHPEIVETLTFPKLPGAHLKVSNPALEFVKTVCHVLGLARDLSIEVQVLKRNLLDLVGVREFADQAIFKNPCEVLKLPSVICTHCQISKDLDLCRDPERLPQLVEQSLDGRISWGLIPPRNATWTCPQGHALESLTIEVRLVDYVQRLVLQYQLQDLVCSKCKQIRDSNLTTTCQCGSAFISTVSHVELGKRLALIVSIAEYHHLNMLKEYASNIIGFW</sequence>
<dbReference type="SMART" id="SM00486">
    <property type="entry name" value="POLBc"/>
    <property type="match status" value="1"/>
</dbReference>
<reference evidence="22" key="1">
    <citation type="submission" date="2014-08" db="EMBL/GenBank/DDBJ databases">
        <authorList>
            <person name="Sharma Rahul"/>
            <person name="Thines Marco"/>
        </authorList>
    </citation>
    <scope>NUCLEOTIDE SEQUENCE</scope>
</reference>
<dbReference type="FunFam" id="3.30.420.10:FF:000010">
    <property type="entry name" value="DNA polymerase epsilon catalytic subunit"/>
    <property type="match status" value="1"/>
</dbReference>
<comment type="catalytic activity">
    <reaction evidence="16 19">
        <text>DNA(n) + a 2'-deoxyribonucleoside 5'-triphosphate = DNA(n+1) + diphosphate</text>
        <dbReference type="Rhea" id="RHEA:22508"/>
        <dbReference type="Rhea" id="RHEA-COMP:17339"/>
        <dbReference type="Rhea" id="RHEA-COMP:17340"/>
        <dbReference type="ChEBI" id="CHEBI:33019"/>
        <dbReference type="ChEBI" id="CHEBI:61560"/>
        <dbReference type="ChEBI" id="CHEBI:173112"/>
        <dbReference type="EC" id="2.7.7.7"/>
    </reaction>
</comment>
<evidence type="ECO:0000256" key="3">
    <source>
        <dbReference type="ARBA" id="ARBA00005755"/>
    </source>
</evidence>
<evidence type="ECO:0000256" key="14">
    <source>
        <dbReference type="ARBA" id="ARBA00023125"/>
    </source>
</evidence>
<evidence type="ECO:0000313" key="22">
    <source>
        <dbReference type="EMBL" id="CDZ96212.1"/>
    </source>
</evidence>
<evidence type="ECO:0000256" key="19">
    <source>
        <dbReference type="RuleBase" id="RU365029"/>
    </source>
</evidence>
<dbReference type="SMART" id="SM01159">
    <property type="entry name" value="DUF1744"/>
    <property type="match status" value="1"/>
</dbReference>
<dbReference type="GO" id="GO:0006287">
    <property type="term" value="P:base-excision repair, gap-filling"/>
    <property type="evidence" value="ECO:0007669"/>
    <property type="project" value="TreeGrafter"/>
</dbReference>
<comment type="function">
    <text evidence="17 19">DNA polymerase II participates in chromosomal DNA replication.</text>
</comment>
<keyword evidence="15 19" id="KW-0539">Nucleus</keyword>
<dbReference type="InterPro" id="IPR036397">
    <property type="entry name" value="RNaseH_sf"/>
</dbReference>
<evidence type="ECO:0000256" key="6">
    <source>
        <dbReference type="ARBA" id="ARBA00022695"/>
    </source>
</evidence>
<evidence type="ECO:0000256" key="8">
    <source>
        <dbReference type="ARBA" id="ARBA00022723"/>
    </source>
</evidence>
<evidence type="ECO:0000256" key="10">
    <source>
        <dbReference type="ARBA" id="ARBA00022833"/>
    </source>
</evidence>
<dbReference type="InterPro" id="IPR013697">
    <property type="entry name" value="DNA_pol_e_suA_C"/>
</dbReference>
<evidence type="ECO:0000256" key="13">
    <source>
        <dbReference type="ARBA" id="ARBA00023014"/>
    </source>
</evidence>
<dbReference type="EMBL" id="LN483116">
    <property type="protein sequence ID" value="CDZ96212.1"/>
    <property type="molecule type" value="Genomic_DNA"/>
</dbReference>
<dbReference type="GO" id="GO:0006272">
    <property type="term" value="P:leading strand elongation"/>
    <property type="evidence" value="ECO:0007669"/>
    <property type="project" value="TreeGrafter"/>
</dbReference>
<dbReference type="PANTHER" id="PTHR10670">
    <property type="entry name" value="DNA POLYMERASE EPSILON CATALYTIC SUBUNIT A"/>
    <property type="match status" value="1"/>
</dbReference>
<evidence type="ECO:0000256" key="15">
    <source>
        <dbReference type="ARBA" id="ARBA00023242"/>
    </source>
</evidence>
<feature type="domain" description="DNA polymerase epsilon catalytic subunit A C-terminal" evidence="21">
    <location>
        <begin position="1552"/>
        <end position="1950"/>
    </location>
</feature>
<dbReference type="FunFam" id="1.10.132.60:FF:000002">
    <property type="entry name" value="DNA polymerase epsilon catalytic subunit"/>
    <property type="match status" value="1"/>
</dbReference>
<dbReference type="PANTHER" id="PTHR10670:SF0">
    <property type="entry name" value="DNA POLYMERASE EPSILON CATALYTIC SUBUNIT A"/>
    <property type="match status" value="1"/>
</dbReference>
<comment type="subunit">
    <text evidence="18">Heterotetramer. Consists of 4 subunits: POL2, DPB2, DPB3 and DPB4.</text>
</comment>
<dbReference type="Gene3D" id="3.90.1600.10">
    <property type="entry name" value="Palm domain of DNA polymerase"/>
    <property type="match status" value="1"/>
</dbReference>
<dbReference type="InterPro" id="IPR054475">
    <property type="entry name" value="Znf-DPOE"/>
</dbReference>
<evidence type="ECO:0000256" key="12">
    <source>
        <dbReference type="ARBA" id="ARBA00023004"/>
    </source>
</evidence>
<keyword evidence="9 19" id="KW-0863">Zinc-finger</keyword>
<dbReference type="InterPro" id="IPR042087">
    <property type="entry name" value="DNA_pol_B_thumb"/>
</dbReference>
<keyword evidence="14 19" id="KW-0238">DNA-binding</keyword>
<dbReference type="Pfam" id="PF23250">
    <property type="entry name" value="zf_DPOE_2"/>
    <property type="match status" value="1"/>
</dbReference>
<evidence type="ECO:0000256" key="5">
    <source>
        <dbReference type="ARBA" id="ARBA00022679"/>
    </source>
</evidence>
<name>A0A0F7SGV6_PHARH</name>
<evidence type="ECO:0000256" key="11">
    <source>
        <dbReference type="ARBA" id="ARBA00022932"/>
    </source>
</evidence>
<comment type="cofactor">
    <cofactor evidence="1 19">
        <name>[4Fe-4S] cluster</name>
        <dbReference type="ChEBI" id="CHEBI:49883"/>
    </cofactor>
</comment>
<evidence type="ECO:0000256" key="17">
    <source>
        <dbReference type="ARBA" id="ARBA00057054"/>
    </source>
</evidence>
<dbReference type="CDD" id="cd05535">
    <property type="entry name" value="POLBc_epsilon"/>
    <property type="match status" value="1"/>
</dbReference>
<evidence type="ECO:0000256" key="9">
    <source>
        <dbReference type="ARBA" id="ARBA00022771"/>
    </source>
</evidence>
<keyword evidence="12 19" id="KW-0408">Iron</keyword>
<dbReference type="InterPro" id="IPR012337">
    <property type="entry name" value="RNaseH-like_sf"/>
</dbReference>
<evidence type="ECO:0000256" key="1">
    <source>
        <dbReference type="ARBA" id="ARBA00001966"/>
    </source>
</evidence>
<evidence type="ECO:0000259" key="21">
    <source>
        <dbReference type="SMART" id="SM01159"/>
    </source>
</evidence>
<dbReference type="Pfam" id="PF22634">
    <property type="entry name" value="POL2_thumb"/>
    <property type="match status" value="1"/>
</dbReference>
<dbReference type="Pfam" id="PF22912">
    <property type="entry name" value="zf-DPOE"/>
    <property type="match status" value="1"/>
</dbReference>
<comment type="subcellular location">
    <subcellularLocation>
        <location evidence="2 19">Nucleus</location>
    </subcellularLocation>
</comment>
<dbReference type="GO" id="GO:0008270">
    <property type="term" value="F:zinc ion binding"/>
    <property type="evidence" value="ECO:0007669"/>
    <property type="project" value="UniProtKB-KW"/>
</dbReference>
<organism evidence="22">
    <name type="scientific">Phaffia rhodozyma</name>
    <name type="common">Yeast</name>
    <name type="synonym">Xanthophyllomyces dendrorhous</name>
    <dbReference type="NCBI Taxonomy" id="264483"/>
    <lineage>
        <taxon>Eukaryota</taxon>
        <taxon>Fungi</taxon>
        <taxon>Dikarya</taxon>
        <taxon>Basidiomycota</taxon>
        <taxon>Agaricomycotina</taxon>
        <taxon>Tremellomycetes</taxon>
        <taxon>Cystofilobasidiales</taxon>
        <taxon>Mrakiaceae</taxon>
        <taxon>Phaffia</taxon>
    </lineage>
</organism>
<dbReference type="InterPro" id="IPR023211">
    <property type="entry name" value="DNA_pol_palm_dom_sf"/>
</dbReference>
<dbReference type="CDD" id="cd05779">
    <property type="entry name" value="DNA_polB_epsilon_exo"/>
    <property type="match status" value="1"/>
</dbReference>
<keyword evidence="10 19" id="KW-0862">Zinc</keyword>
<evidence type="ECO:0000256" key="2">
    <source>
        <dbReference type="ARBA" id="ARBA00004123"/>
    </source>
</evidence>
<dbReference type="GO" id="GO:0003677">
    <property type="term" value="F:DNA binding"/>
    <property type="evidence" value="ECO:0007669"/>
    <property type="project" value="UniProtKB-KW"/>
</dbReference>
<evidence type="ECO:0000256" key="20">
    <source>
        <dbReference type="SAM" id="MobiDB-lite"/>
    </source>
</evidence>
<dbReference type="InterPro" id="IPR029703">
    <property type="entry name" value="POL2"/>
</dbReference>
<dbReference type="SUPFAM" id="SSF56672">
    <property type="entry name" value="DNA/RNA polymerases"/>
    <property type="match status" value="1"/>
</dbReference>
<dbReference type="GO" id="GO:0008622">
    <property type="term" value="C:epsilon DNA polymerase complex"/>
    <property type="evidence" value="ECO:0007669"/>
    <property type="project" value="InterPro"/>
</dbReference>
<dbReference type="Gene3D" id="3.30.342.10">
    <property type="entry name" value="DNA Polymerase, chain B, domain 1"/>
    <property type="match status" value="1"/>
</dbReference>
<evidence type="ECO:0000256" key="4">
    <source>
        <dbReference type="ARBA" id="ARBA00022485"/>
    </source>
</evidence>
<evidence type="ECO:0000256" key="7">
    <source>
        <dbReference type="ARBA" id="ARBA00022705"/>
    </source>
</evidence>
<dbReference type="Pfam" id="PF03104">
    <property type="entry name" value="DNA_pol_B_exo1"/>
    <property type="match status" value="1"/>
</dbReference>
<comment type="similarity">
    <text evidence="3 19">Belongs to the DNA polymerase type-B family.</text>
</comment>
<keyword evidence="4 19" id="KW-0004">4Fe-4S</keyword>
<dbReference type="GO" id="GO:0000278">
    <property type="term" value="P:mitotic cell cycle"/>
    <property type="evidence" value="ECO:0007669"/>
    <property type="project" value="TreeGrafter"/>
</dbReference>
<dbReference type="InterPro" id="IPR043502">
    <property type="entry name" value="DNA/RNA_pol_sf"/>
</dbReference>
<feature type="region of interest" description="Disordered" evidence="20">
    <location>
        <begin position="1"/>
        <end position="61"/>
    </location>
</feature>
<accession>A0A0F7SGV6</accession>
<dbReference type="Gene3D" id="1.10.132.60">
    <property type="entry name" value="DNA polymerase family B, C-terminal domain"/>
    <property type="match status" value="1"/>
</dbReference>
<proteinExistence type="inferred from homology"/>
<protein>
    <recommendedName>
        <fullName evidence="19">DNA polymerase epsilon catalytic subunit</fullName>
        <ecNumber evidence="19">2.7.7.7</ecNumber>
    </recommendedName>
</protein>
<dbReference type="InterPro" id="IPR055191">
    <property type="entry name" value="POL2_thumb"/>
</dbReference>
<dbReference type="EC" id="2.7.7.7" evidence="19"/>
<dbReference type="GO" id="GO:0051539">
    <property type="term" value="F:4 iron, 4 sulfur cluster binding"/>
    <property type="evidence" value="ECO:0007669"/>
    <property type="project" value="UniProtKB-KW"/>
</dbReference>
<dbReference type="InterPro" id="IPR006172">
    <property type="entry name" value="DNA-dir_DNA_pol_B"/>
</dbReference>
<dbReference type="GO" id="GO:0006297">
    <property type="term" value="P:nucleotide-excision repair, DNA gap filling"/>
    <property type="evidence" value="ECO:0007669"/>
    <property type="project" value="TreeGrafter"/>
</dbReference>
<dbReference type="Pfam" id="PF08490">
    <property type="entry name" value="DUF1744"/>
    <property type="match status" value="1"/>
</dbReference>
<dbReference type="GO" id="GO:0003887">
    <property type="term" value="F:DNA-directed DNA polymerase activity"/>
    <property type="evidence" value="ECO:0007669"/>
    <property type="project" value="UniProtKB-KW"/>
</dbReference>
<keyword evidence="5 19" id="KW-0808">Transferase</keyword>
<keyword evidence="7 19" id="KW-0235">DNA replication</keyword>
<keyword evidence="6 19" id="KW-0548">Nucleotidyltransferase</keyword>
<keyword evidence="8 19" id="KW-0479">Metal-binding</keyword>
<dbReference type="GO" id="GO:0045004">
    <property type="term" value="P:DNA replication proofreading"/>
    <property type="evidence" value="ECO:0007669"/>
    <property type="project" value="TreeGrafter"/>
</dbReference>
<keyword evidence="13 19" id="KW-0411">Iron-sulfur</keyword>
<dbReference type="FunFam" id="3.90.1600.10:FF:000006">
    <property type="entry name" value="DNA polymerase epsilon catalytic subunit"/>
    <property type="match status" value="1"/>
</dbReference>
<dbReference type="SUPFAM" id="SSF53098">
    <property type="entry name" value="Ribonuclease H-like"/>
    <property type="match status" value="1"/>
</dbReference>
<dbReference type="GO" id="GO:0008310">
    <property type="term" value="F:single-stranded DNA 3'-5' DNA exonuclease activity"/>
    <property type="evidence" value="ECO:0007669"/>
    <property type="project" value="TreeGrafter"/>
</dbReference>
<dbReference type="GO" id="GO:0000166">
    <property type="term" value="F:nucleotide binding"/>
    <property type="evidence" value="ECO:0007669"/>
    <property type="project" value="InterPro"/>
</dbReference>
<evidence type="ECO:0000256" key="16">
    <source>
        <dbReference type="ARBA" id="ARBA00049244"/>
    </source>
</evidence>
<dbReference type="Gene3D" id="3.30.420.10">
    <property type="entry name" value="Ribonuclease H-like superfamily/Ribonuclease H"/>
    <property type="match status" value="1"/>
</dbReference>
<keyword evidence="11 19" id="KW-0239">DNA-directed DNA polymerase</keyword>
<evidence type="ECO:0000256" key="18">
    <source>
        <dbReference type="ARBA" id="ARBA00065544"/>
    </source>
</evidence>
<dbReference type="InterPro" id="IPR006133">
    <property type="entry name" value="DNA-dir_DNA_pol_B_exonuc"/>
</dbReference>